<dbReference type="AlphaFoldDB" id="A0A1X7GYG8"/>
<proteinExistence type="predicted"/>
<dbReference type="Proteomes" id="UP000192936">
    <property type="component" value="Unassembled WGS sequence"/>
</dbReference>
<dbReference type="GO" id="GO:0005525">
    <property type="term" value="F:GTP binding"/>
    <property type="evidence" value="ECO:0007669"/>
    <property type="project" value="InterPro"/>
</dbReference>
<dbReference type="SUPFAM" id="SSF52540">
    <property type="entry name" value="P-loop containing nucleoside triphosphate hydrolases"/>
    <property type="match status" value="1"/>
</dbReference>
<reference evidence="2 3" key="1">
    <citation type="submission" date="2017-04" db="EMBL/GenBank/DDBJ databases">
        <authorList>
            <person name="Afonso C.L."/>
            <person name="Miller P.J."/>
            <person name="Scott M.A."/>
            <person name="Spackman E."/>
            <person name="Goraichik I."/>
            <person name="Dimitrov K.M."/>
            <person name="Suarez D.L."/>
            <person name="Swayne D.E."/>
        </authorList>
    </citation>
    <scope>NUCLEOTIDE SEQUENCE [LARGE SCALE GENOMIC DNA]</scope>
    <source>
        <strain evidence="2 3">A2P</strain>
    </source>
</reference>
<dbReference type="InterPro" id="IPR004435">
    <property type="entry name" value="MobB_dom"/>
</dbReference>
<organism evidence="2 3">
    <name type="scientific">Azospirillum oryzae</name>
    <dbReference type="NCBI Taxonomy" id="286727"/>
    <lineage>
        <taxon>Bacteria</taxon>
        <taxon>Pseudomonadati</taxon>
        <taxon>Pseudomonadota</taxon>
        <taxon>Alphaproteobacteria</taxon>
        <taxon>Rhodospirillales</taxon>
        <taxon>Azospirillaceae</taxon>
        <taxon>Azospirillum</taxon>
    </lineage>
</organism>
<feature type="domain" description="Molybdopterin-guanine dinucleotide biosynthesis protein B (MobB)" evidence="1">
    <location>
        <begin position="3"/>
        <end position="136"/>
    </location>
</feature>
<evidence type="ECO:0000259" key="1">
    <source>
        <dbReference type="Pfam" id="PF03205"/>
    </source>
</evidence>
<dbReference type="EMBL" id="FXAK01000007">
    <property type="protein sequence ID" value="SMF76387.1"/>
    <property type="molecule type" value="Genomic_DNA"/>
</dbReference>
<evidence type="ECO:0000313" key="3">
    <source>
        <dbReference type="Proteomes" id="UP000192936"/>
    </source>
</evidence>
<evidence type="ECO:0000313" key="2">
    <source>
        <dbReference type="EMBL" id="SMF76387.1"/>
    </source>
</evidence>
<dbReference type="NCBIfam" id="TIGR00176">
    <property type="entry name" value="mobB"/>
    <property type="match status" value="1"/>
</dbReference>
<protein>
    <submittedName>
        <fullName evidence="2">Molybdopterin guanine dinucleotide biosynthesis accessory protein MobB</fullName>
    </submittedName>
</protein>
<sequence length="166" mass="18027">MKIFGLTGWSGSGKTSLMVRLIPALTARGLRVSTVKHAHKGFDIDHPGKDSHNHRMAGATEVLVSSPRRWALMHELRDGEPELTLEQLVTKVAPVDLLLVEGFKRDRHEKIEVWRAEVDKALIAPDDPTIVAVASDGVVPGCPVPVLDLNDAETVAAFVVERCGLG</sequence>
<dbReference type="OrthoDB" id="9804758at2"/>
<accession>A0A1X7GYG8</accession>
<dbReference type="InterPro" id="IPR027417">
    <property type="entry name" value="P-loop_NTPase"/>
</dbReference>
<name>A0A1X7GYG8_9PROT</name>
<dbReference type="CDD" id="cd03116">
    <property type="entry name" value="MobB"/>
    <property type="match status" value="1"/>
</dbReference>
<dbReference type="PANTHER" id="PTHR40072:SF1">
    <property type="entry name" value="MOLYBDOPTERIN-GUANINE DINUCLEOTIDE BIOSYNTHESIS ADAPTER PROTEIN"/>
    <property type="match status" value="1"/>
</dbReference>
<dbReference type="STRING" id="286727.SAMN02982917_4588"/>
<gene>
    <name evidence="2" type="ORF">SAMN02982917_4588</name>
</gene>
<dbReference type="RefSeq" id="WP_085089471.1">
    <property type="nucleotide sequence ID" value="NZ_FXAK01000007.1"/>
</dbReference>
<dbReference type="Gene3D" id="3.40.50.300">
    <property type="entry name" value="P-loop containing nucleotide triphosphate hydrolases"/>
    <property type="match status" value="1"/>
</dbReference>
<dbReference type="Pfam" id="PF03205">
    <property type="entry name" value="MobB"/>
    <property type="match status" value="1"/>
</dbReference>
<dbReference type="InterPro" id="IPR052539">
    <property type="entry name" value="MGD_biosynthesis_adapter"/>
</dbReference>
<dbReference type="PANTHER" id="PTHR40072">
    <property type="entry name" value="MOLYBDOPTERIN-GUANINE DINUCLEOTIDE BIOSYNTHESIS ADAPTER PROTEIN-RELATED"/>
    <property type="match status" value="1"/>
</dbReference>
<dbReference type="GO" id="GO:0006777">
    <property type="term" value="P:Mo-molybdopterin cofactor biosynthetic process"/>
    <property type="evidence" value="ECO:0007669"/>
    <property type="project" value="InterPro"/>
</dbReference>